<evidence type="ECO:0000256" key="4">
    <source>
        <dbReference type="ARBA" id="ARBA00022741"/>
    </source>
</evidence>
<evidence type="ECO:0000256" key="5">
    <source>
        <dbReference type="ARBA" id="ARBA00022777"/>
    </source>
</evidence>
<reference evidence="11" key="1">
    <citation type="submission" date="2021-02" db="EMBL/GenBank/DDBJ databases">
        <title>Sulfurospirillum tamanensis sp. nov.</title>
        <authorList>
            <person name="Merkel A.Y."/>
        </authorList>
    </citation>
    <scope>NUCLEOTIDE SEQUENCE [LARGE SCALE GENOMIC DNA]</scope>
    <source>
        <strain evidence="11">T05b</strain>
    </source>
</reference>
<dbReference type="RefSeq" id="WP_205459147.1">
    <property type="nucleotide sequence ID" value="NZ_JAFHKK010000014.1"/>
</dbReference>
<dbReference type="CDD" id="cd01672">
    <property type="entry name" value="TMPK"/>
    <property type="match status" value="1"/>
</dbReference>
<evidence type="ECO:0000256" key="3">
    <source>
        <dbReference type="ARBA" id="ARBA00022727"/>
    </source>
</evidence>
<keyword evidence="2 8" id="KW-0808">Transferase</keyword>
<dbReference type="Proteomes" id="UP000703590">
    <property type="component" value="Unassembled WGS sequence"/>
</dbReference>
<evidence type="ECO:0000259" key="9">
    <source>
        <dbReference type="Pfam" id="PF02223"/>
    </source>
</evidence>
<keyword evidence="11" id="KW-1185">Reference proteome</keyword>
<dbReference type="InterPro" id="IPR018094">
    <property type="entry name" value="Thymidylate_kinase"/>
</dbReference>
<gene>
    <name evidence="8" type="primary">tmk</name>
    <name evidence="10" type="ORF">JWV37_07380</name>
</gene>
<name>A0ABS2WSJ6_9BACT</name>
<sequence>MYVIFEGVDTSGKSTQIARLKTRLPQAIITKEPGGTNLGIEIRRMVLEKTEPVDETAEMFLFLADRAQHYRNVVAAHADKLVISDRGFVSGMAYAMANQKSLDLPLLLTLNRLALGGNFADKIVFFKTNEALILERLGQKHHDSIEARGVEYLLHVQYLMEEILKRLELPVCTVDAGWSEEKIEQTIEGFLI</sequence>
<keyword evidence="4 8" id="KW-0547">Nucleotide-binding</keyword>
<reference evidence="10 11" key="2">
    <citation type="submission" date="2021-02" db="EMBL/GenBank/DDBJ databases">
        <title>Sulfurospirillum tamanensis sp. nov.</title>
        <authorList>
            <person name="Frolova A."/>
            <person name="Merkel A."/>
            <person name="Slobodkin A."/>
        </authorList>
    </citation>
    <scope>NUCLEOTIDE SEQUENCE [LARGE SCALE GENOMIC DNA]</scope>
    <source>
        <strain evidence="10 11">T05b</strain>
    </source>
</reference>
<dbReference type="NCBIfam" id="TIGR00041">
    <property type="entry name" value="DTMP_kinase"/>
    <property type="match status" value="1"/>
</dbReference>
<dbReference type="Pfam" id="PF02223">
    <property type="entry name" value="Thymidylate_kin"/>
    <property type="match status" value="1"/>
</dbReference>
<dbReference type="EMBL" id="JAFHKK010000014">
    <property type="protein sequence ID" value="MBN2964596.1"/>
    <property type="molecule type" value="Genomic_DNA"/>
</dbReference>
<feature type="binding site" evidence="8">
    <location>
        <begin position="7"/>
        <end position="14"/>
    </location>
    <ligand>
        <name>ATP</name>
        <dbReference type="ChEBI" id="CHEBI:30616"/>
    </ligand>
</feature>
<dbReference type="GO" id="GO:0004798">
    <property type="term" value="F:dTMP kinase activity"/>
    <property type="evidence" value="ECO:0007669"/>
    <property type="project" value="UniProtKB-EC"/>
</dbReference>
<feature type="domain" description="Thymidylate kinase-like" evidence="9">
    <location>
        <begin position="5"/>
        <end position="187"/>
    </location>
</feature>
<evidence type="ECO:0000256" key="6">
    <source>
        <dbReference type="ARBA" id="ARBA00022840"/>
    </source>
</evidence>
<keyword evidence="6 8" id="KW-0067">ATP-binding</keyword>
<keyword evidence="3 8" id="KW-0545">Nucleotide biosynthesis</keyword>
<dbReference type="InterPro" id="IPR039430">
    <property type="entry name" value="Thymidylate_kin-like_dom"/>
</dbReference>
<comment type="caution">
    <text evidence="10">The sequence shown here is derived from an EMBL/GenBank/DDBJ whole genome shotgun (WGS) entry which is preliminary data.</text>
</comment>
<comment type="similarity">
    <text evidence="1 8">Belongs to the thymidylate kinase family.</text>
</comment>
<evidence type="ECO:0000256" key="1">
    <source>
        <dbReference type="ARBA" id="ARBA00009776"/>
    </source>
</evidence>
<accession>A0ABS2WSJ6</accession>
<evidence type="ECO:0000256" key="2">
    <source>
        <dbReference type="ARBA" id="ARBA00022679"/>
    </source>
</evidence>
<evidence type="ECO:0000313" key="10">
    <source>
        <dbReference type="EMBL" id="MBN2964596.1"/>
    </source>
</evidence>
<evidence type="ECO:0000256" key="8">
    <source>
        <dbReference type="HAMAP-Rule" id="MF_00165"/>
    </source>
</evidence>
<keyword evidence="5 8" id="KW-0418">Kinase</keyword>
<dbReference type="EC" id="2.7.4.9" evidence="8"/>
<dbReference type="PANTHER" id="PTHR10344">
    <property type="entry name" value="THYMIDYLATE KINASE"/>
    <property type="match status" value="1"/>
</dbReference>
<dbReference type="SUPFAM" id="SSF52540">
    <property type="entry name" value="P-loop containing nucleoside triphosphate hydrolases"/>
    <property type="match status" value="1"/>
</dbReference>
<protein>
    <recommendedName>
        <fullName evidence="8">Thymidylate kinase</fullName>
        <ecNumber evidence="8">2.7.4.9</ecNumber>
    </recommendedName>
    <alternativeName>
        <fullName evidence="8">dTMP kinase</fullName>
    </alternativeName>
</protein>
<evidence type="ECO:0000256" key="7">
    <source>
        <dbReference type="ARBA" id="ARBA00048743"/>
    </source>
</evidence>
<comment type="catalytic activity">
    <reaction evidence="7 8">
        <text>dTMP + ATP = dTDP + ADP</text>
        <dbReference type="Rhea" id="RHEA:13517"/>
        <dbReference type="ChEBI" id="CHEBI:30616"/>
        <dbReference type="ChEBI" id="CHEBI:58369"/>
        <dbReference type="ChEBI" id="CHEBI:63528"/>
        <dbReference type="ChEBI" id="CHEBI:456216"/>
        <dbReference type="EC" id="2.7.4.9"/>
    </reaction>
</comment>
<dbReference type="Gene3D" id="3.40.50.300">
    <property type="entry name" value="P-loop containing nucleotide triphosphate hydrolases"/>
    <property type="match status" value="1"/>
</dbReference>
<evidence type="ECO:0000313" key="11">
    <source>
        <dbReference type="Proteomes" id="UP000703590"/>
    </source>
</evidence>
<dbReference type="HAMAP" id="MF_00165">
    <property type="entry name" value="Thymidylate_kinase"/>
    <property type="match status" value="1"/>
</dbReference>
<comment type="function">
    <text evidence="8">Phosphorylation of dTMP to form dTDP in both de novo and salvage pathways of dTTP synthesis.</text>
</comment>
<organism evidence="10 11">
    <name type="scientific">Sulfurospirillum tamanense</name>
    <dbReference type="NCBI Taxonomy" id="2813362"/>
    <lineage>
        <taxon>Bacteria</taxon>
        <taxon>Pseudomonadati</taxon>
        <taxon>Campylobacterota</taxon>
        <taxon>Epsilonproteobacteria</taxon>
        <taxon>Campylobacterales</taxon>
        <taxon>Sulfurospirillaceae</taxon>
        <taxon>Sulfurospirillum</taxon>
    </lineage>
</organism>
<dbReference type="InterPro" id="IPR027417">
    <property type="entry name" value="P-loop_NTPase"/>
</dbReference>
<dbReference type="PANTHER" id="PTHR10344:SF4">
    <property type="entry name" value="UMP-CMP KINASE 2, MITOCHONDRIAL"/>
    <property type="match status" value="1"/>
</dbReference>
<proteinExistence type="inferred from homology"/>